<evidence type="ECO:0000313" key="2">
    <source>
        <dbReference type="Proteomes" id="UP001148629"/>
    </source>
</evidence>
<keyword evidence="2" id="KW-1185">Reference proteome</keyword>
<sequence length="439" mass="47347">MAICSVESWWTGGGCMEAFQKAVNRHETPREDTSYRVGSEHEAEMHCIAGCFNWCLLGLGFVPGNFGSLDLVETPTDWDELPTTPVLQLQGSEWGALVTGRCVPPAETSQVVKPGREFSDNSFVLGHQARGRSGMKPVRDHRKSEDVGVQASICFHSALAQHPRITGLTQPQDYCLSEGPAGFVASIESGFVSPGNRFRNCRAAVSNPLELSEHYAEASSSQQPAKHHLNETGQPPKMSIIQQHTSATLSDAWRTINIDALNEDSSVNFDTSTLHPPQPEIDEGEVRQLAGQVRQLLRGGDTEGALRGCLDTPVYNGTDAAKDAHLHTIIEVLQSIKASDMSPLLKSIYGSEGGAECLDVLMKYIYKGMATVHPGNASRSPSKVTPQSTGGFSQIGGRPGGANEPATAAMSVLLSWHEKVVEVAGLGCIGRTMTDWRRV</sequence>
<proteinExistence type="predicted"/>
<dbReference type="Proteomes" id="UP001148629">
    <property type="component" value="Unassembled WGS sequence"/>
</dbReference>
<dbReference type="EMBL" id="JANRMS010001627">
    <property type="protein sequence ID" value="KAJ3527028.1"/>
    <property type="molecule type" value="Genomic_DNA"/>
</dbReference>
<organism evidence="1 2">
    <name type="scientific">Fusarium decemcellulare</name>
    <dbReference type="NCBI Taxonomy" id="57161"/>
    <lineage>
        <taxon>Eukaryota</taxon>
        <taxon>Fungi</taxon>
        <taxon>Dikarya</taxon>
        <taxon>Ascomycota</taxon>
        <taxon>Pezizomycotina</taxon>
        <taxon>Sordariomycetes</taxon>
        <taxon>Hypocreomycetidae</taxon>
        <taxon>Hypocreales</taxon>
        <taxon>Nectriaceae</taxon>
        <taxon>Fusarium</taxon>
        <taxon>Fusarium decemcellulare species complex</taxon>
    </lineage>
</organism>
<gene>
    <name evidence="1" type="ORF">NM208_g10911</name>
</gene>
<accession>A0ACC1RW61</accession>
<name>A0ACC1RW61_9HYPO</name>
<evidence type="ECO:0000313" key="1">
    <source>
        <dbReference type="EMBL" id="KAJ3527028.1"/>
    </source>
</evidence>
<protein>
    <submittedName>
        <fullName evidence="1">Uncharacterized protein</fullName>
    </submittedName>
</protein>
<reference evidence="1" key="1">
    <citation type="submission" date="2022-08" db="EMBL/GenBank/DDBJ databases">
        <title>Genome Sequence of Fusarium decemcellulare.</title>
        <authorList>
            <person name="Buettner E."/>
        </authorList>
    </citation>
    <scope>NUCLEOTIDE SEQUENCE</scope>
    <source>
        <strain evidence="1">Babe19</strain>
    </source>
</reference>
<comment type="caution">
    <text evidence="1">The sequence shown here is derived from an EMBL/GenBank/DDBJ whole genome shotgun (WGS) entry which is preliminary data.</text>
</comment>